<keyword evidence="7" id="KW-0833">Ubl conjugation pathway</keyword>
<protein>
    <recommendedName>
        <fullName evidence="2">RBR-type E3 ubiquitin transferase</fullName>
        <ecNumber evidence="2">2.3.2.31</ecNumber>
    </recommendedName>
</protein>
<feature type="region of interest" description="Disordered" evidence="9">
    <location>
        <begin position="103"/>
        <end position="122"/>
    </location>
</feature>
<evidence type="ECO:0000256" key="3">
    <source>
        <dbReference type="ARBA" id="ARBA00022679"/>
    </source>
</evidence>
<dbReference type="Proteomes" id="UP000663856">
    <property type="component" value="Unassembled WGS sequence"/>
</dbReference>
<comment type="caution">
    <text evidence="12">The sequence shown here is derived from an EMBL/GenBank/DDBJ whole genome shotgun (WGS) entry which is preliminary data.</text>
</comment>
<gene>
    <name evidence="12" type="ORF">OVN521_LOCUS14164</name>
    <name evidence="11" type="ORF">WKI299_LOCUS11472</name>
</gene>
<keyword evidence="3" id="KW-0808">Transferase</keyword>
<dbReference type="EMBL" id="CAJNRF010004222">
    <property type="protein sequence ID" value="CAF2057601.1"/>
    <property type="molecule type" value="Genomic_DNA"/>
</dbReference>
<dbReference type="GO" id="GO:0016567">
    <property type="term" value="P:protein ubiquitination"/>
    <property type="evidence" value="ECO:0007669"/>
    <property type="project" value="InterPro"/>
</dbReference>
<proteinExistence type="predicted"/>
<name>A0A819MTX0_9BILA</name>
<dbReference type="PROSITE" id="PS51873">
    <property type="entry name" value="TRIAD"/>
    <property type="match status" value="1"/>
</dbReference>
<dbReference type="Proteomes" id="UP000663866">
    <property type="component" value="Unassembled WGS sequence"/>
</dbReference>
<dbReference type="EC" id="2.3.2.31" evidence="2"/>
<dbReference type="Pfam" id="PF01485">
    <property type="entry name" value="IBR"/>
    <property type="match status" value="1"/>
</dbReference>
<reference evidence="12" key="1">
    <citation type="submission" date="2021-02" db="EMBL/GenBank/DDBJ databases">
        <authorList>
            <person name="Nowell W R."/>
        </authorList>
    </citation>
    <scope>NUCLEOTIDE SEQUENCE</scope>
</reference>
<evidence type="ECO:0000256" key="7">
    <source>
        <dbReference type="ARBA" id="ARBA00022786"/>
    </source>
</evidence>
<dbReference type="InterPro" id="IPR031127">
    <property type="entry name" value="E3_UB_ligase_RBR"/>
</dbReference>
<dbReference type="Gene3D" id="1.20.120.1750">
    <property type="match status" value="1"/>
</dbReference>
<keyword evidence="4" id="KW-0479">Metal-binding</keyword>
<dbReference type="GO" id="GO:0061630">
    <property type="term" value="F:ubiquitin protein ligase activity"/>
    <property type="evidence" value="ECO:0007669"/>
    <property type="project" value="UniProtKB-EC"/>
</dbReference>
<evidence type="ECO:0000256" key="9">
    <source>
        <dbReference type="SAM" id="MobiDB-lite"/>
    </source>
</evidence>
<accession>A0A819MTX0</accession>
<dbReference type="InterPro" id="IPR002867">
    <property type="entry name" value="IBR_dom"/>
</dbReference>
<keyword evidence="8" id="KW-0862">Zinc</keyword>
<evidence type="ECO:0000256" key="2">
    <source>
        <dbReference type="ARBA" id="ARBA00012251"/>
    </source>
</evidence>
<evidence type="ECO:0000256" key="8">
    <source>
        <dbReference type="ARBA" id="ARBA00022833"/>
    </source>
</evidence>
<evidence type="ECO:0000256" key="4">
    <source>
        <dbReference type="ARBA" id="ARBA00022723"/>
    </source>
</evidence>
<dbReference type="PANTHER" id="PTHR11685">
    <property type="entry name" value="RBR FAMILY RING FINGER AND IBR DOMAIN-CONTAINING"/>
    <property type="match status" value="1"/>
</dbReference>
<dbReference type="EMBL" id="CAJOBG010002122">
    <property type="protein sequence ID" value="CAF3985240.1"/>
    <property type="molecule type" value="Genomic_DNA"/>
</dbReference>
<evidence type="ECO:0000313" key="13">
    <source>
        <dbReference type="Proteomes" id="UP000663866"/>
    </source>
</evidence>
<organism evidence="12 13">
    <name type="scientific">Rotaria magnacalcarata</name>
    <dbReference type="NCBI Taxonomy" id="392030"/>
    <lineage>
        <taxon>Eukaryota</taxon>
        <taxon>Metazoa</taxon>
        <taxon>Spiralia</taxon>
        <taxon>Gnathifera</taxon>
        <taxon>Rotifera</taxon>
        <taxon>Eurotatoria</taxon>
        <taxon>Bdelloidea</taxon>
        <taxon>Philodinida</taxon>
        <taxon>Philodinidae</taxon>
        <taxon>Rotaria</taxon>
    </lineage>
</organism>
<comment type="catalytic activity">
    <reaction evidence="1">
        <text>[E2 ubiquitin-conjugating enzyme]-S-ubiquitinyl-L-cysteine + [acceptor protein]-L-lysine = [E2 ubiquitin-conjugating enzyme]-L-cysteine + [acceptor protein]-N(6)-ubiquitinyl-L-lysine.</text>
        <dbReference type="EC" id="2.3.2.31"/>
    </reaction>
</comment>
<dbReference type="Gene3D" id="3.30.40.10">
    <property type="entry name" value="Zinc/RING finger domain, C3HC4 (zinc finger)"/>
    <property type="match status" value="1"/>
</dbReference>
<feature type="domain" description="RING-type" evidence="10">
    <location>
        <begin position="232"/>
        <end position="459"/>
    </location>
</feature>
<dbReference type="InterPro" id="IPR013083">
    <property type="entry name" value="Znf_RING/FYVE/PHD"/>
</dbReference>
<dbReference type="SUPFAM" id="SSF57850">
    <property type="entry name" value="RING/U-box"/>
    <property type="match status" value="3"/>
</dbReference>
<dbReference type="AlphaFoldDB" id="A0A819MTX0"/>
<evidence type="ECO:0000313" key="12">
    <source>
        <dbReference type="EMBL" id="CAF3985240.1"/>
    </source>
</evidence>
<dbReference type="GO" id="GO:0008270">
    <property type="term" value="F:zinc ion binding"/>
    <property type="evidence" value="ECO:0007669"/>
    <property type="project" value="UniProtKB-KW"/>
</dbReference>
<keyword evidence="13" id="KW-1185">Reference proteome</keyword>
<keyword evidence="6" id="KW-0863">Zinc-finger</keyword>
<evidence type="ECO:0000259" key="10">
    <source>
        <dbReference type="PROSITE" id="PS51873"/>
    </source>
</evidence>
<dbReference type="InterPro" id="IPR044066">
    <property type="entry name" value="TRIAD_supradom"/>
</dbReference>
<dbReference type="SMART" id="SM00647">
    <property type="entry name" value="IBR"/>
    <property type="match status" value="2"/>
</dbReference>
<keyword evidence="5" id="KW-0677">Repeat</keyword>
<dbReference type="Pfam" id="PF22191">
    <property type="entry name" value="IBR_1"/>
    <property type="match status" value="1"/>
</dbReference>
<evidence type="ECO:0000313" key="11">
    <source>
        <dbReference type="EMBL" id="CAF2057601.1"/>
    </source>
</evidence>
<evidence type="ECO:0000256" key="6">
    <source>
        <dbReference type="ARBA" id="ARBA00022771"/>
    </source>
</evidence>
<evidence type="ECO:0000256" key="5">
    <source>
        <dbReference type="ARBA" id="ARBA00022737"/>
    </source>
</evidence>
<evidence type="ECO:0000256" key="1">
    <source>
        <dbReference type="ARBA" id="ARBA00001798"/>
    </source>
</evidence>
<sequence length="459" mass="52690">MYTIRSKPLHLAKSMADLRTQLDFRHNRNQPLTLKRLKEQYQETKKDATEYLEVENDQEQAYLAYYTKNLDLSRALTKKQVSRIFSYQDIIEQAVLTFQIVDESSNDESEESRQNTPTSSRTSLLHIPTMEREATLPRVLTPAIYRTRLLVGRRTPSPSRPMVRENVVLDESIVINEQLKKYGTAYKTFDECLAASRPSSSMWNRDGLRTPRELSAPSRSFALPPIRQEEQRTRECGVCLDEKPIADFGECFSAVCKHDRRQICTGCVCKAVQSAIGDGFATDVHCPELNCNASFDFDTIERLLVDFNASSDRPKTAVKALGHRLAMGYVDKMKNFVWCANGCGSGCQLVDGEGPMFTCLHCERKTCAHHRIKWHSGLTCAQYDRKLINDSEEQQNQKWLRDNAKKCPACHSFIQKNDGCVHMTCSHCKYEFCWVCFADFKPIQDYGNHNHVRHCIYYA</sequence>